<comment type="caution">
    <text evidence="1">The sequence shown here is derived from an EMBL/GenBank/DDBJ whole genome shotgun (WGS) entry which is preliminary data.</text>
</comment>
<evidence type="ECO:0000313" key="2">
    <source>
        <dbReference type="Proteomes" id="UP000744555"/>
    </source>
</evidence>
<dbReference type="EMBL" id="LZEU01000001">
    <property type="protein sequence ID" value="MBC9251205.1"/>
    <property type="molecule type" value="Genomic_DNA"/>
</dbReference>
<proteinExistence type="predicted"/>
<keyword evidence="2" id="KW-1185">Reference proteome</keyword>
<organism evidence="1 2">
    <name type="scientific">Aquipseudomonas alcaligenes</name>
    <name type="common">Pseudomonas alcaligenes</name>
    <dbReference type="NCBI Taxonomy" id="43263"/>
    <lineage>
        <taxon>Bacteria</taxon>
        <taxon>Pseudomonadati</taxon>
        <taxon>Pseudomonadota</taxon>
        <taxon>Gammaproteobacteria</taxon>
        <taxon>Pseudomonadales</taxon>
        <taxon>Pseudomonadaceae</taxon>
        <taxon>Aquipseudomonas</taxon>
    </lineage>
</organism>
<sequence>MLKTLLSSAKNLLCPTHNPGYQTKVYLTVGKPIMLHDSLDFGPLATAKEIELLTKFWQIEETPDINLATLNWQEPALSFDSLSDIDYASSSHA</sequence>
<protein>
    <submittedName>
        <fullName evidence="1">Uncharacterized protein</fullName>
    </submittedName>
</protein>
<evidence type="ECO:0000313" key="1">
    <source>
        <dbReference type="EMBL" id="MBC9251205.1"/>
    </source>
</evidence>
<dbReference type="Proteomes" id="UP000744555">
    <property type="component" value="Unassembled WGS sequence"/>
</dbReference>
<gene>
    <name evidence="1" type="ORF">A9179_13045</name>
</gene>
<dbReference type="RefSeq" id="WP_187806560.1">
    <property type="nucleotide sequence ID" value="NZ_LZEU01000001.1"/>
</dbReference>
<reference evidence="1 2" key="1">
    <citation type="submission" date="2016-06" db="EMBL/GenBank/DDBJ databases">
        <authorList>
            <person name="Ramos C."/>
            <person name="Pintado A."/>
            <person name="Crespo-Gomez J.I."/>
        </authorList>
    </citation>
    <scope>NUCLEOTIDE SEQUENCE [LARGE SCALE GENOMIC DNA]</scope>
    <source>
        <strain evidence="1 2">AVO110</strain>
    </source>
</reference>
<accession>A0ABR7S307</accession>
<name>A0ABR7S307_AQUAC</name>